<evidence type="ECO:0000313" key="3">
    <source>
        <dbReference type="EMBL" id="KAK1740634.1"/>
    </source>
</evidence>
<keyword evidence="4" id="KW-1185">Reference proteome</keyword>
<feature type="coiled-coil region" evidence="1">
    <location>
        <begin position="180"/>
        <end position="232"/>
    </location>
</feature>
<dbReference type="Proteomes" id="UP001224775">
    <property type="component" value="Unassembled WGS sequence"/>
</dbReference>
<feature type="compositionally biased region" description="Polar residues" evidence="2">
    <location>
        <begin position="104"/>
        <end position="119"/>
    </location>
</feature>
<dbReference type="AlphaFoldDB" id="A0AAD8Y6H4"/>
<sequence>MAFNDENCPPREDEMSIHSAKAGAKAVFGSVVFGSEFPDHSLCYSPSPLANRRVNVVNNQENKAKNSVLDGKVLSFDKATTSDKSPKKKREYKKTPHKPKNNHTDNNVQVTSAPSNSMRNPLPKFHNPKKQMNNSVISRISEESDNNLTTNSNSNVSVNPVINNVRRSKEEIIKKKNLSVAELREQRRLETAEAAAFNAEAERTRREVIELRKKLSERFRKAKIEREQKLRQEHLEKVESEIQFKSLVHVEHKQTLKEKEDARRRMSIADRAKLRQNNIEGKERMRMMSIQEDQAIFEERHESSVAIKTAKADNAEKRRMSYAFRNGDARRIRQLFADRENEHLMQEHESFELKWAGERDAEDYKKQLAEQRRQSLAFRNAEGRMIRHLEAKTKHEDHHDEHESYELKWAGERDAEDYKKQLAEEERDDLAFRNAEGRRIRDDEIELKHRAQCSEHESYELKWAGECDAEDYANALAEEEREDLDFRNAEGKRIRDLETRVKYEGLSSEHESYELKWAGERDAEDYKRQLAEEEREDFAFRNVEGRRIRDREMEMKHNDHQDEHESYELKWAGERDAEDYKKQVAEEERDDLAFRNEEGRRIRDLETKMKYEGQSSEHESYELKWAGERDAEEYKKELAQEERDDLAFRNAEGRRIRDEEVEFNHRAQCSEHESYELKWAGERDAEDYKRQLAQEERDDLAFRNEEARNHDDVMKELVSLAKEQEHESYMLKWAGENDAKEYLAEEEELRRQSLAFRNSEGRRIRELDEEERMTDIMRGAENEELNAACQRDVQQYKEACAARDRASLVLRGKEDFRKRLESENERQMQSQEEHESHLLDTQAWQDVNDYVKECKGRTRLSLAFRAKEKRRHAGYAKKQHQKKIQRQQMDTFYRSEDARYVEMAQLKEKARIALEALEQPPCSFNANPFDKLMR</sequence>
<comment type="caution">
    <text evidence="3">The sequence shown here is derived from an EMBL/GenBank/DDBJ whole genome shotgun (WGS) entry which is preliminary data.</text>
</comment>
<feature type="compositionally biased region" description="Basic residues" evidence="2">
    <location>
        <begin position="86"/>
        <end position="101"/>
    </location>
</feature>
<reference evidence="3" key="1">
    <citation type="submission" date="2023-06" db="EMBL/GenBank/DDBJ databases">
        <title>Survivors Of The Sea: Transcriptome response of Skeletonema marinoi to long-term dormancy.</title>
        <authorList>
            <person name="Pinder M.I.M."/>
            <person name="Kourtchenko O."/>
            <person name="Robertson E.K."/>
            <person name="Larsson T."/>
            <person name="Maumus F."/>
            <person name="Osuna-Cruz C.M."/>
            <person name="Vancaester E."/>
            <person name="Stenow R."/>
            <person name="Vandepoele K."/>
            <person name="Ploug H."/>
            <person name="Bruchert V."/>
            <person name="Godhe A."/>
            <person name="Topel M."/>
        </authorList>
    </citation>
    <scope>NUCLEOTIDE SEQUENCE</scope>
    <source>
        <strain evidence="3">R05AC</strain>
    </source>
</reference>
<proteinExistence type="predicted"/>
<accession>A0AAD8Y6H4</accession>
<gene>
    <name evidence="3" type="ORF">QTG54_008729</name>
</gene>
<dbReference type="EMBL" id="JATAAI010000015">
    <property type="protein sequence ID" value="KAK1740634.1"/>
    <property type="molecule type" value="Genomic_DNA"/>
</dbReference>
<evidence type="ECO:0000313" key="4">
    <source>
        <dbReference type="Proteomes" id="UP001224775"/>
    </source>
</evidence>
<feature type="region of interest" description="Disordered" evidence="2">
    <location>
        <begin position="79"/>
        <end position="130"/>
    </location>
</feature>
<protein>
    <submittedName>
        <fullName evidence="3">Uncharacterized protein</fullName>
    </submittedName>
</protein>
<keyword evidence="1" id="KW-0175">Coiled coil</keyword>
<evidence type="ECO:0000256" key="1">
    <source>
        <dbReference type="SAM" id="Coils"/>
    </source>
</evidence>
<organism evidence="3 4">
    <name type="scientific">Skeletonema marinoi</name>
    <dbReference type="NCBI Taxonomy" id="267567"/>
    <lineage>
        <taxon>Eukaryota</taxon>
        <taxon>Sar</taxon>
        <taxon>Stramenopiles</taxon>
        <taxon>Ochrophyta</taxon>
        <taxon>Bacillariophyta</taxon>
        <taxon>Coscinodiscophyceae</taxon>
        <taxon>Thalassiosirophycidae</taxon>
        <taxon>Thalassiosirales</taxon>
        <taxon>Skeletonemataceae</taxon>
        <taxon>Skeletonema</taxon>
        <taxon>Skeletonema marinoi-dohrnii complex</taxon>
    </lineage>
</organism>
<evidence type="ECO:0000256" key="2">
    <source>
        <dbReference type="SAM" id="MobiDB-lite"/>
    </source>
</evidence>
<name>A0AAD8Y6H4_9STRA</name>